<dbReference type="SMART" id="SM00856">
    <property type="entry name" value="PMEI"/>
    <property type="match status" value="1"/>
</dbReference>
<gene>
    <name evidence="6" type="ORF">RJT34_27835</name>
</gene>
<protein>
    <recommendedName>
        <fullName evidence="5">Pectinesterase inhibitor domain-containing protein</fullName>
    </recommendedName>
</protein>
<dbReference type="CDD" id="cd15797">
    <property type="entry name" value="PMEI"/>
    <property type="match status" value="1"/>
</dbReference>
<dbReference type="InterPro" id="IPR035513">
    <property type="entry name" value="Invertase/methylesterase_inhib"/>
</dbReference>
<comment type="caution">
    <text evidence="6">The sequence shown here is derived from an EMBL/GenBank/DDBJ whole genome shotgun (WGS) entry which is preliminary data.</text>
</comment>
<evidence type="ECO:0000256" key="2">
    <source>
        <dbReference type="ARBA" id="ARBA00023157"/>
    </source>
</evidence>
<feature type="chain" id="PRO_5042823958" description="Pectinesterase inhibitor domain-containing protein" evidence="4">
    <location>
        <begin position="26"/>
        <end position="183"/>
    </location>
</feature>
<dbReference type="PANTHER" id="PTHR36710:SF20">
    <property type="entry name" value="PECTINESTERASE INHIBITOR DOMAIN PROTEIN"/>
    <property type="match status" value="1"/>
</dbReference>
<evidence type="ECO:0000256" key="3">
    <source>
        <dbReference type="ARBA" id="ARBA00038471"/>
    </source>
</evidence>
<dbReference type="SUPFAM" id="SSF101148">
    <property type="entry name" value="Plant invertase/pectin methylesterase inhibitor"/>
    <property type="match status" value="1"/>
</dbReference>
<dbReference type="InterPro" id="IPR034086">
    <property type="entry name" value="PMEI_plant"/>
</dbReference>
<dbReference type="EMBL" id="JAYKXN010000007">
    <property type="protein sequence ID" value="KAK7271712.1"/>
    <property type="molecule type" value="Genomic_DNA"/>
</dbReference>
<dbReference type="InterPro" id="IPR006501">
    <property type="entry name" value="Pectinesterase_inhib_dom"/>
</dbReference>
<evidence type="ECO:0000313" key="7">
    <source>
        <dbReference type="Proteomes" id="UP001359559"/>
    </source>
</evidence>
<dbReference type="Proteomes" id="UP001359559">
    <property type="component" value="Unassembled WGS sequence"/>
</dbReference>
<sequence>MARNLSFAGLMVFVLFVSSSHVAQGVELDSICNKTENYSFCFNLLNSKVGHGTTGVDLVTLAQYAIDVTRVNITNSMKLINHLMRKNANSPEASDHYYLCLKDLGYERGALAHVMAAEEALKVGDYSLLKIEATSIQIFIDACIEGESPEDSPYHDTSRLPKYAHIIGQVTDIIVIISNFLYP</sequence>
<dbReference type="AlphaFoldDB" id="A0AAN9F887"/>
<dbReference type="Pfam" id="PF04043">
    <property type="entry name" value="PMEI"/>
    <property type="match status" value="1"/>
</dbReference>
<dbReference type="Gene3D" id="1.20.140.40">
    <property type="entry name" value="Invertase/pectin methylesterase inhibitor family protein"/>
    <property type="match status" value="1"/>
</dbReference>
<feature type="domain" description="Pectinesterase inhibitor" evidence="5">
    <location>
        <begin position="23"/>
        <end position="177"/>
    </location>
</feature>
<comment type="similarity">
    <text evidence="3">Belongs to the PMEI family.</text>
</comment>
<dbReference type="PANTHER" id="PTHR36710">
    <property type="entry name" value="PECTINESTERASE INHIBITOR-LIKE"/>
    <property type="match status" value="1"/>
</dbReference>
<dbReference type="InterPro" id="IPR052421">
    <property type="entry name" value="PCW_Enzyme_Inhibitor"/>
</dbReference>
<evidence type="ECO:0000313" key="6">
    <source>
        <dbReference type="EMBL" id="KAK7271712.1"/>
    </source>
</evidence>
<reference evidence="6 7" key="1">
    <citation type="submission" date="2024-01" db="EMBL/GenBank/DDBJ databases">
        <title>The genomes of 5 underutilized Papilionoideae crops provide insights into root nodulation and disease resistance.</title>
        <authorList>
            <person name="Yuan L."/>
        </authorList>
    </citation>
    <scope>NUCLEOTIDE SEQUENCE [LARGE SCALE GENOMIC DNA]</scope>
    <source>
        <strain evidence="6">LY-2023</strain>
        <tissue evidence="6">Leaf</tissue>
    </source>
</reference>
<keyword evidence="7" id="KW-1185">Reference proteome</keyword>
<proteinExistence type="inferred from homology"/>
<keyword evidence="1 4" id="KW-0732">Signal</keyword>
<dbReference type="GO" id="GO:0046910">
    <property type="term" value="F:pectinesterase inhibitor activity"/>
    <property type="evidence" value="ECO:0007669"/>
    <property type="project" value="InterPro"/>
</dbReference>
<feature type="signal peptide" evidence="4">
    <location>
        <begin position="1"/>
        <end position="25"/>
    </location>
</feature>
<dbReference type="NCBIfam" id="TIGR01614">
    <property type="entry name" value="PME_inhib"/>
    <property type="match status" value="1"/>
</dbReference>
<accession>A0AAN9F887</accession>
<evidence type="ECO:0000256" key="4">
    <source>
        <dbReference type="SAM" id="SignalP"/>
    </source>
</evidence>
<keyword evidence="2" id="KW-1015">Disulfide bond</keyword>
<evidence type="ECO:0000256" key="1">
    <source>
        <dbReference type="ARBA" id="ARBA00022729"/>
    </source>
</evidence>
<organism evidence="6 7">
    <name type="scientific">Clitoria ternatea</name>
    <name type="common">Butterfly pea</name>
    <dbReference type="NCBI Taxonomy" id="43366"/>
    <lineage>
        <taxon>Eukaryota</taxon>
        <taxon>Viridiplantae</taxon>
        <taxon>Streptophyta</taxon>
        <taxon>Embryophyta</taxon>
        <taxon>Tracheophyta</taxon>
        <taxon>Spermatophyta</taxon>
        <taxon>Magnoliopsida</taxon>
        <taxon>eudicotyledons</taxon>
        <taxon>Gunneridae</taxon>
        <taxon>Pentapetalae</taxon>
        <taxon>rosids</taxon>
        <taxon>fabids</taxon>
        <taxon>Fabales</taxon>
        <taxon>Fabaceae</taxon>
        <taxon>Papilionoideae</taxon>
        <taxon>50 kb inversion clade</taxon>
        <taxon>NPAAA clade</taxon>
        <taxon>indigoferoid/millettioid clade</taxon>
        <taxon>Phaseoleae</taxon>
        <taxon>Clitoria</taxon>
    </lineage>
</organism>
<evidence type="ECO:0000259" key="5">
    <source>
        <dbReference type="SMART" id="SM00856"/>
    </source>
</evidence>
<name>A0AAN9F887_CLITE</name>